<evidence type="ECO:0000313" key="2">
    <source>
        <dbReference type="EMBL" id="CAI4214677.1"/>
    </source>
</evidence>
<evidence type="ECO:0000256" key="1">
    <source>
        <dbReference type="SAM" id="MobiDB-lite"/>
    </source>
</evidence>
<dbReference type="OrthoDB" id="19329at2759"/>
<reference evidence="2" key="1">
    <citation type="submission" date="2022-11" db="EMBL/GenBank/DDBJ databases">
        <authorList>
            <person name="Scott C."/>
            <person name="Bruce N."/>
        </authorList>
    </citation>
    <scope>NUCLEOTIDE SEQUENCE</scope>
</reference>
<feature type="region of interest" description="Disordered" evidence="1">
    <location>
        <begin position="1"/>
        <end position="108"/>
    </location>
</feature>
<accession>A0A9P1H3I1</accession>
<dbReference type="AlphaFoldDB" id="A0A9P1H3I1"/>
<organism evidence="2 3">
    <name type="scientific">Parascedosporium putredinis</name>
    <dbReference type="NCBI Taxonomy" id="1442378"/>
    <lineage>
        <taxon>Eukaryota</taxon>
        <taxon>Fungi</taxon>
        <taxon>Dikarya</taxon>
        <taxon>Ascomycota</taxon>
        <taxon>Pezizomycotina</taxon>
        <taxon>Sordariomycetes</taxon>
        <taxon>Hypocreomycetidae</taxon>
        <taxon>Microascales</taxon>
        <taxon>Microascaceae</taxon>
        <taxon>Parascedosporium</taxon>
    </lineage>
</organism>
<comment type="caution">
    <text evidence="2">The sequence shown here is derived from an EMBL/GenBank/DDBJ whole genome shotgun (WGS) entry which is preliminary data.</text>
</comment>
<dbReference type="EMBL" id="CALLCH030000012">
    <property type="protein sequence ID" value="CAI4214677.1"/>
    <property type="molecule type" value="Genomic_DNA"/>
</dbReference>
<dbReference type="Proteomes" id="UP000838763">
    <property type="component" value="Unassembled WGS sequence"/>
</dbReference>
<sequence>MLDKSHCRFDPFAPSSEYADFYAQPSQAGDHHDDNDDGRQLARADGTFTLSSGKILASRSAPPPRPPRLTRSQKQEAPAESGPTTATTTDDDDDHVSTTGALTKAERREVALSSRMAALSVSDRHAIAHLPASEQRATMQRRDRALQRARRADRRMASRVEVMGNKTLMQHYRASGTERPNG</sequence>
<feature type="compositionally biased region" description="Basic and acidic residues" evidence="1">
    <location>
        <begin position="29"/>
        <end position="42"/>
    </location>
</feature>
<evidence type="ECO:0000313" key="3">
    <source>
        <dbReference type="Proteomes" id="UP000838763"/>
    </source>
</evidence>
<name>A0A9P1H3I1_9PEZI</name>
<gene>
    <name evidence="2" type="ORF">PPNO1_LOCUS4404</name>
</gene>
<protein>
    <submittedName>
        <fullName evidence="2">Uncharacterized protein</fullName>
    </submittedName>
</protein>
<proteinExistence type="predicted"/>
<keyword evidence="3" id="KW-1185">Reference proteome</keyword>